<dbReference type="InterPro" id="IPR040853">
    <property type="entry name" value="RapA2_cadherin-like"/>
</dbReference>
<organism evidence="3 4">
    <name type="scientific">Methylobrevis pamukkalensis</name>
    <dbReference type="NCBI Taxonomy" id="1439726"/>
    <lineage>
        <taxon>Bacteria</taxon>
        <taxon>Pseudomonadati</taxon>
        <taxon>Pseudomonadota</taxon>
        <taxon>Alphaproteobacteria</taxon>
        <taxon>Hyphomicrobiales</taxon>
        <taxon>Pleomorphomonadaceae</taxon>
        <taxon>Methylobrevis</taxon>
    </lineage>
</organism>
<feature type="region of interest" description="Disordered" evidence="1">
    <location>
        <begin position="488"/>
        <end position="517"/>
    </location>
</feature>
<dbReference type="PRINTS" id="PR00313">
    <property type="entry name" value="CABNDNGRPT"/>
</dbReference>
<dbReference type="SUPFAM" id="SSF51120">
    <property type="entry name" value="beta-Roll"/>
    <property type="match status" value="1"/>
</dbReference>
<feature type="domain" description="RapA2 cadherin-like" evidence="2">
    <location>
        <begin position="362"/>
        <end position="433"/>
    </location>
</feature>
<protein>
    <submittedName>
        <fullName evidence="3">Bifunctional hemolysin/adenylate cyclase</fullName>
    </submittedName>
</protein>
<keyword evidence="4" id="KW-1185">Reference proteome</keyword>
<reference evidence="3 4" key="1">
    <citation type="submission" date="2016-07" db="EMBL/GenBank/DDBJ databases">
        <title>Draft Genome Sequence of Methylobrevis pamukkalensis PK2.</title>
        <authorList>
            <person name="Vasilenko O.V."/>
            <person name="Doronina N.V."/>
            <person name="Shmareva M.N."/>
            <person name="Tarlachkov S.V."/>
            <person name="Mustakhimov I."/>
            <person name="Trotsenko Y.A."/>
        </authorList>
    </citation>
    <scope>NUCLEOTIDE SEQUENCE [LARGE SCALE GENOMIC DNA]</scope>
    <source>
        <strain evidence="3 4">PK2</strain>
    </source>
</reference>
<dbReference type="Gene3D" id="2.150.10.10">
    <property type="entry name" value="Serralysin-like metalloprotease, C-terminal"/>
    <property type="match status" value="1"/>
</dbReference>
<dbReference type="NCBIfam" id="TIGR01965">
    <property type="entry name" value="VCBS_repeat"/>
    <property type="match status" value="3"/>
</dbReference>
<evidence type="ECO:0000313" key="3">
    <source>
        <dbReference type="EMBL" id="ODN68399.1"/>
    </source>
</evidence>
<dbReference type="InterPro" id="IPR011049">
    <property type="entry name" value="Serralysin-like_metalloprot_C"/>
</dbReference>
<dbReference type="Proteomes" id="UP000094622">
    <property type="component" value="Unassembled WGS sequence"/>
</dbReference>
<dbReference type="EMBL" id="MCRJ01000188">
    <property type="protein sequence ID" value="ODN68399.1"/>
    <property type="molecule type" value="Genomic_DNA"/>
</dbReference>
<dbReference type="RefSeq" id="WP_069308405.1">
    <property type="nucleotide sequence ID" value="NZ_MCRJ01000188.1"/>
</dbReference>
<dbReference type="PATRIC" id="fig|1439726.3.peg.4567"/>
<proteinExistence type="predicted"/>
<evidence type="ECO:0000256" key="1">
    <source>
        <dbReference type="SAM" id="MobiDB-lite"/>
    </source>
</evidence>
<comment type="caution">
    <text evidence="3">The sequence shown here is derived from an EMBL/GenBank/DDBJ whole genome shotgun (WGS) entry which is preliminary data.</text>
</comment>
<sequence length="517" mass="53222">MTESFTVYYHDAVVPATPGTVTFTIRGANEVITGTTPGAMIAGTSAHETITGLSGGETIDGKGGNDIIYGAEGDDYVIGGSGNDVLYGQGGNDNMSGNIGDDIAVFYAAPNSYTIDALGDGEFDVTIGDETDNVESTEALVFVEPLSVTEDTAVNAGDLTASGSLIFYETSTQHVLWDAFEAGTYEGAYGSVVIGNAVNDGLSNGWDYTVDNSLDVIQELDDGETLTDVITVRTDDGMLIDLKVTINGTNDAPTVTFAGSSGTVTEGTSETATAQITVSDIEEDETEIDASAMQMAGWSDENEDGVWVRTGAYGEASFDEETGTMTFAVGSGTPVQALGAGETETEGFSVFYGDGDDTGYGTATFTIEGVDDESVISGDLTGSATEDTASPLTASGIATITDADTNDTPTFDADTYAGTYGSIVLQSNGAWTYSADNTQLAIQSLGAGETLTDEITIAGSDGNTETITITITGVNDIPVVTVGTPSANAVEDAADRSPPPSPSRMSMATTRRPIRST</sequence>
<dbReference type="GO" id="GO:0005509">
    <property type="term" value="F:calcium ion binding"/>
    <property type="evidence" value="ECO:0007669"/>
    <property type="project" value="InterPro"/>
</dbReference>
<feature type="domain" description="RapA2 cadherin-like" evidence="2">
    <location>
        <begin position="242"/>
        <end position="327"/>
    </location>
</feature>
<accession>A0A1E3GWE5</accession>
<gene>
    <name evidence="3" type="primary">cya_13</name>
    <name evidence="3" type="ORF">A6302_04303</name>
</gene>
<dbReference type="Pfam" id="PF00353">
    <property type="entry name" value="HemolysinCabind"/>
    <property type="match status" value="1"/>
</dbReference>
<evidence type="ECO:0000313" key="4">
    <source>
        <dbReference type="Proteomes" id="UP000094622"/>
    </source>
</evidence>
<dbReference type="Gene3D" id="2.60.40.10">
    <property type="entry name" value="Immunoglobulins"/>
    <property type="match status" value="1"/>
</dbReference>
<dbReference type="InterPro" id="IPR013783">
    <property type="entry name" value="Ig-like_fold"/>
</dbReference>
<dbReference type="InterPro" id="IPR010221">
    <property type="entry name" value="VCBS_dom"/>
</dbReference>
<name>A0A1E3GWE5_9HYPH</name>
<dbReference type="AlphaFoldDB" id="A0A1E3GWE5"/>
<dbReference type="Pfam" id="PF17803">
    <property type="entry name" value="Cadherin_4"/>
    <property type="match status" value="2"/>
</dbReference>
<evidence type="ECO:0000259" key="2">
    <source>
        <dbReference type="Pfam" id="PF17803"/>
    </source>
</evidence>
<dbReference type="InterPro" id="IPR001343">
    <property type="entry name" value="Hemolysn_Ca-bd"/>
</dbReference>